<organism evidence="7 8">
    <name type="scientific">Cupriavidus basilensis</name>
    <dbReference type="NCBI Taxonomy" id="68895"/>
    <lineage>
        <taxon>Bacteria</taxon>
        <taxon>Pseudomonadati</taxon>
        <taxon>Pseudomonadota</taxon>
        <taxon>Betaproteobacteria</taxon>
        <taxon>Burkholderiales</taxon>
        <taxon>Burkholderiaceae</taxon>
        <taxon>Cupriavidus</taxon>
    </lineage>
</organism>
<evidence type="ECO:0000313" key="7">
    <source>
        <dbReference type="EMBL" id="QOT81779.1"/>
    </source>
</evidence>
<sequence>MTQAIAMKASPFPAVLKDAAIAALLTAVLTIPALGLQLKLDGYKMVLEPHWRPVWIAVIVVFLFQLCKPMLAGARGVVRLPAIPMPGPHQQRVAIWFLLLAGFAWSFFGSRGALDIATLALIYVILGLGLNIVVGFAGLLDLGYVGFYAVGGYTYALLNQYFGLSFWECLPIAAAMSATFGFLLGFPVLRLRGDYLAIVTLGFGEIIRLLLNNLTSVTGGPDGISGIPKPTAFGFEIARAAKTAGAQTFHELLGLTYRGDHMVLFLYLLALLLVGFTLFVTSRLIRMPMGRAWEALREDEIACRSLGLSPTRVKLSAFTLGASFAGIGGAFFAARQGLVNPESFTFIESALILAVVVLGGMGSQLGVALAAILLTVLPELTREFAEYRMLIFGLVMILMMIWRPQGLLPTSRPHLELPR</sequence>
<name>A0A643G0X6_9BURK</name>
<dbReference type="EMBL" id="CP062805">
    <property type="protein sequence ID" value="QOT81779.1"/>
    <property type="molecule type" value="Genomic_DNA"/>
</dbReference>
<keyword evidence="3" id="KW-0812">Transmembrane</keyword>
<evidence type="ECO:0000256" key="2">
    <source>
        <dbReference type="ARBA" id="ARBA00022475"/>
    </source>
</evidence>
<dbReference type="Pfam" id="PF11862">
    <property type="entry name" value="DUF3382"/>
    <property type="match status" value="1"/>
</dbReference>
<accession>A0A643G0X6</accession>
<dbReference type="AlphaFoldDB" id="A0A643G0X6"/>
<dbReference type="GO" id="GO:0015658">
    <property type="term" value="F:branched-chain amino acid transmembrane transporter activity"/>
    <property type="evidence" value="ECO:0007669"/>
    <property type="project" value="InterPro"/>
</dbReference>
<reference evidence="7 8" key="1">
    <citation type="submission" date="2020-10" db="EMBL/GenBank/DDBJ databases">
        <title>Complete genome sequence of Cupriavidus basilensis CCUG 49340T.</title>
        <authorList>
            <person name="Salva-Serra F."/>
            <person name="Donoso R.A."/>
            <person name="Cho K.H."/>
            <person name="Yoo J.A."/>
            <person name="Lee K."/>
            <person name="Yoon S.-H."/>
            <person name="Perez-Pantoja D."/>
            <person name="Moore E.R.B."/>
        </authorList>
    </citation>
    <scope>NUCLEOTIDE SEQUENCE [LARGE SCALE GENOMIC DNA]</scope>
    <source>
        <strain evidence="8">CCUG 49340</strain>
        <plasmid evidence="7 8">pRK1-1</plasmid>
    </source>
</reference>
<proteinExistence type="predicted"/>
<dbReference type="Pfam" id="PF02653">
    <property type="entry name" value="BPD_transp_2"/>
    <property type="match status" value="1"/>
</dbReference>
<protein>
    <submittedName>
        <fullName evidence="7">High-affinity branched-chain amino acid ABC transporter permease LivM</fullName>
    </submittedName>
</protein>
<dbReference type="InterPro" id="IPR021807">
    <property type="entry name" value="LivHM_N"/>
</dbReference>
<evidence type="ECO:0000256" key="3">
    <source>
        <dbReference type="ARBA" id="ARBA00022692"/>
    </source>
</evidence>
<dbReference type="InterPro" id="IPR001851">
    <property type="entry name" value="ABC_transp_permease"/>
</dbReference>
<dbReference type="PANTHER" id="PTHR30482:SF20">
    <property type="entry name" value="HIGH-AFFINITY BRANCHED-CHAIN AMINO ACID TRANSPORT SYSTEM PERMEASE PROTEIN LIVM"/>
    <property type="match status" value="1"/>
</dbReference>
<dbReference type="Proteomes" id="UP000397656">
    <property type="component" value="Plasmid pRK1-1"/>
</dbReference>
<evidence type="ECO:0000256" key="4">
    <source>
        <dbReference type="ARBA" id="ARBA00022989"/>
    </source>
</evidence>
<dbReference type="InterPro" id="IPR043428">
    <property type="entry name" value="LivM-like"/>
</dbReference>
<comment type="subcellular location">
    <subcellularLocation>
        <location evidence="1">Cell membrane</location>
        <topology evidence="1">Multi-pass membrane protein</topology>
    </subcellularLocation>
</comment>
<evidence type="ECO:0000259" key="6">
    <source>
        <dbReference type="Pfam" id="PF11862"/>
    </source>
</evidence>
<dbReference type="GO" id="GO:0005886">
    <property type="term" value="C:plasma membrane"/>
    <property type="evidence" value="ECO:0007669"/>
    <property type="project" value="UniProtKB-SubCell"/>
</dbReference>
<dbReference type="CDD" id="cd06581">
    <property type="entry name" value="TM_PBP1_LivM_like"/>
    <property type="match status" value="1"/>
</dbReference>
<dbReference type="PANTHER" id="PTHR30482">
    <property type="entry name" value="HIGH-AFFINITY BRANCHED-CHAIN AMINO ACID TRANSPORT SYSTEM PERMEASE"/>
    <property type="match status" value="1"/>
</dbReference>
<geneLocation type="plasmid" evidence="7 8">
    <name>pRK1-1</name>
</geneLocation>
<evidence type="ECO:0000313" key="8">
    <source>
        <dbReference type="Proteomes" id="UP000397656"/>
    </source>
</evidence>
<keyword evidence="7" id="KW-0614">Plasmid</keyword>
<dbReference type="NCBIfam" id="NF008450">
    <property type="entry name" value="PRK11301.1"/>
    <property type="match status" value="1"/>
</dbReference>
<dbReference type="RefSeq" id="WP_058697505.1">
    <property type="nucleotide sequence ID" value="NZ_CP062805.1"/>
</dbReference>
<dbReference type="GeneID" id="98406379"/>
<evidence type="ECO:0000256" key="1">
    <source>
        <dbReference type="ARBA" id="ARBA00004651"/>
    </source>
</evidence>
<keyword evidence="2" id="KW-1003">Cell membrane</keyword>
<keyword evidence="4" id="KW-1133">Transmembrane helix</keyword>
<feature type="domain" description="High-affinity branched-chain amino acid transport system permease LivHM N-terminal" evidence="6">
    <location>
        <begin position="16"/>
        <end position="105"/>
    </location>
</feature>
<evidence type="ECO:0000256" key="5">
    <source>
        <dbReference type="ARBA" id="ARBA00023136"/>
    </source>
</evidence>
<keyword evidence="5" id="KW-0472">Membrane</keyword>
<gene>
    <name evidence="7" type="ORF">F7R26_036005</name>
</gene>